<gene>
    <name evidence="1" type="ORF">AXE80_13925</name>
</gene>
<name>A0A1B1Y998_9FLAO</name>
<dbReference type="EMBL" id="CP014224">
    <property type="protein sequence ID" value="ANW97324.1"/>
    <property type="molecule type" value="Genomic_DNA"/>
</dbReference>
<evidence type="ECO:0008006" key="3">
    <source>
        <dbReference type="Google" id="ProtNLM"/>
    </source>
</evidence>
<dbReference type="PROSITE" id="PS51257">
    <property type="entry name" value="PROKAR_LIPOPROTEIN"/>
    <property type="match status" value="1"/>
</dbReference>
<reference evidence="1 2" key="1">
    <citation type="submission" date="2016-02" db="EMBL/GenBank/DDBJ databases">
        <authorList>
            <person name="Wen L."/>
            <person name="He K."/>
            <person name="Yang H."/>
        </authorList>
    </citation>
    <scope>NUCLEOTIDE SEQUENCE [LARGE SCALE GENOMIC DNA]</scope>
    <source>
        <strain evidence="1 2">CZ1127</strain>
    </source>
</reference>
<keyword evidence="2" id="KW-1185">Reference proteome</keyword>
<dbReference type="OrthoDB" id="1191002at2"/>
<dbReference type="STRING" id="1790137.AXE80_13925"/>
<dbReference type="RefSeq" id="WP_068828432.1">
    <property type="nucleotide sequence ID" value="NZ_CP014224.1"/>
</dbReference>
<dbReference type="AlphaFoldDB" id="A0A1B1Y998"/>
<organism evidence="1 2">
    <name type="scientific">Wenyingzhuangia fucanilytica</name>
    <dbReference type="NCBI Taxonomy" id="1790137"/>
    <lineage>
        <taxon>Bacteria</taxon>
        <taxon>Pseudomonadati</taxon>
        <taxon>Bacteroidota</taxon>
        <taxon>Flavobacteriia</taxon>
        <taxon>Flavobacteriales</taxon>
        <taxon>Flavobacteriaceae</taxon>
        <taxon>Wenyingzhuangia</taxon>
    </lineage>
</organism>
<evidence type="ECO:0000313" key="1">
    <source>
        <dbReference type="EMBL" id="ANW97324.1"/>
    </source>
</evidence>
<accession>A0A1B1Y998</accession>
<proteinExistence type="predicted"/>
<evidence type="ECO:0000313" key="2">
    <source>
        <dbReference type="Proteomes" id="UP000092967"/>
    </source>
</evidence>
<dbReference type="KEGG" id="wfu:AXE80_13925"/>
<protein>
    <recommendedName>
        <fullName evidence="3">TonB C-terminal domain-containing protein</fullName>
    </recommendedName>
</protein>
<dbReference type="Proteomes" id="UP000092967">
    <property type="component" value="Chromosome"/>
</dbReference>
<sequence length="159" mass="17909">MNKLIAIILALTLFSCEKICSVTSALCKGESKKIEAIDFTQIDQFPQFKNCDALLNFEESKTCFEQSIHQEISSRVQHLKFISKENISDTLQINFTIDKNGVFLCNKIIAKDSLKIKIPNLSIEIQKIIQSLPAIHPAQKRGIPVTSTYTIPLVINTKQ</sequence>